<dbReference type="SUPFAM" id="SSF109709">
    <property type="entry name" value="KorB DNA-binding domain-like"/>
    <property type="match status" value="1"/>
</dbReference>
<sequence>MGDVFTREELKGLLLSVGSHKAERRLSPAEVGLLIERALAAGKSSQELSNLLGIGVTQLKEFVKIAGLSPDVRDMAGWSGRKQGFANTIPFSSLAQLSGLDSVDQRRAAEAILSHALTWKEIVQVMQLHRRAARDLDDCVREVVGMRTEVEIRYVLFGSIDDVMLRNRLAGLVQRDRDELLRSTLPDLGSLSNLVSASRLGSSSFVLVGTADLAASEGTTPEEIERRVLDSLSNKLGNEDG</sequence>
<evidence type="ECO:0000256" key="1">
    <source>
        <dbReference type="SAM" id="MobiDB-lite"/>
    </source>
</evidence>
<dbReference type="Gene3D" id="1.10.10.2830">
    <property type="match status" value="1"/>
</dbReference>
<name>A0A4P7LEK5_9BURK</name>
<proteinExistence type="predicted"/>
<protein>
    <submittedName>
        <fullName evidence="2">Uncharacterized protein</fullName>
    </submittedName>
</protein>
<organism evidence="2 3">
    <name type="scientific">Cupriavidus oxalaticus</name>
    <dbReference type="NCBI Taxonomy" id="96344"/>
    <lineage>
        <taxon>Bacteria</taxon>
        <taxon>Pseudomonadati</taxon>
        <taxon>Pseudomonadota</taxon>
        <taxon>Betaproteobacteria</taxon>
        <taxon>Burkholderiales</taxon>
        <taxon>Burkholderiaceae</taxon>
        <taxon>Cupriavidus</taxon>
    </lineage>
</organism>
<dbReference type="EMBL" id="CP038635">
    <property type="protein sequence ID" value="QBY54450.1"/>
    <property type="molecule type" value="Genomic_DNA"/>
</dbReference>
<feature type="compositionally biased region" description="Polar residues" evidence="1">
    <location>
        <begin position="231"/>
        <end position="241"/>
    </location>
</feature>
<evidence type="ECO:0000313" key="2">
    <source>
        <dbReference type="EMBL" id="QBY54450.1"/>
    </source>
</evidence>
<gene>
    <name evidence="2" type="ORF">E0W60_26005</name>
</gene>
<reference evidence="2 3" key="1">
    <citation type="submission" date="2019-03" db="EMBL/GenBank/DDBJ databases">
        <title>Efficiently degradation of phenoxyalkanoic acid herbicides by Cupriavidus oxalaticus strain X32.</title>
        <authorList>
            <person name="Sheng X."/>
        </authorList>
    </citation>
    <scope>NUCLEOTIDE SEQUENCE [LARGE SCALE GENOMIC DNA]</scope>
    <source>
        <strain evidence="2 3">X32</strain>
    </source>
</reference>
<dbReference type="KEGG" id="cox:E0W60_26005"/>
<evidence type="ECO:0000313" key="3">
    <source>
        <dbReference type="Proteomes" id="UP000295294"/>
    </source>
</evidence>
<feature type="region of interest" description="Disordered" evidence="1">
    <location>
        <begin position="218"/>
        <end position="241"/>
    </location>
</feature>
<dbReference type="Proteomes" id="UP000295294">
    <property type="component" value="Chromosome 2"/>
</dbReference>
<accession>A0A4P7LEK5</accession>
<dbReference type="AlphaFoldDB" id="A0A4P7LEK5"/>
<dbReference type="RefSeq" id="WP_135706034.1">
    <property type="nucleotide sequence ID" value="NZ_CP038635.1"/>
</dbReference>